<dbReference type="Proteomes" id="UP000828390">
    <property type="component" value="Unassembled WGS sequence"/>
</dbReference>
<dbReference type="PROSITE" id="PS01180">
    <property type="entry name" value="CUB"/>
    <property type="match status" value="1"/>
</dbReference>
<dbReference type="InterPro" id="IPR002172">
    <property type="entry name" value="LDrepeatLR_classA_rpt"/>
</dbReference>
<sequence>MVLFKNGYIFCIILLLEMNMDFLFYLSVVMALSSVCEACGSYIEIAGGGSVTISPGSQYKPNVNCIWWLETDAKHFLSAAINYTADQAEGCRDYFILSEGKDGADVLDDWSQNCTDETNYIRDAKAQWLRIQFKADGNSTTAGTFTAEISSIANDSIDSTLISPIRSCRSFEWKCPNKVCMTLSYRCDDYDDCGCDEDGCDEDGCSGLPLGKYTIMLVGGLVGLGVFVGFAIFSSCYEAYLRRKAFMADPEAQAELQRKKAEKKKREAYKKAAKERKARG</sequence>
<feature type="transmembrane region" description="Helical" evidence="4">
    <location>
        <begin position="7"/>
        <end position="32"/>
    </location>
</feature>
<dbReference type="AlphaFoldDB" id="A0A9D4S251"/>
<evidence type="ECO:0000259" key="5">
    <source>
        <dbReference type="PROSITE" id="PS01180"/>
    </source>
</evidence>
<evidence type="ECO:0000256" key="4">
    <source>
        <dbReference type="SAM" id="Phobius"/>
    </source>
</evidence>
<proteinExistence type="predicted"/>
<feature type="domain" description="CUB" evidence="5">
    <location>
        <begin position="39"/>
        <end position="152"/>
    </location>
</feature>
<keyword evidence="7" id="KW-1185">Reference proteome</keyword>
<feature type="disulfide bond" evidence="2">
    <location>
        <begin position="175"/>
        <end position="193"/>
    </location>
</feature>
<dbReference type="PANTHER" id="PTHR24652">
    <property type="entry name" value="LOW-DENSITY LIPOPROTEIN RECEPTOR CLASS A DOMAIN-CONTAINING PROTEIN 2"/>
    <property type="match status" value="1"/>
</dbReference>
<feature type="disulfide bond" evidence="2">
    <location>
        <begin position="168"/>
        <end position="180"/>
    </location>
</feature>
<dbReference type="SUPFAM" id="SSF49854">
    <property type="entry name" value="Spermadhesin, CUB domain"/>
    <property type="match status" value="1"/>
</dbReference>
<protein>
    <recommendedName>
        <fullName evidence="5">CUB domain-containing protein</fullName>
    </recommendedName>
</protein>
<dbReference type="InterPro" id="IPR035914">
    <property type="entry name" value="Sperma_CUB_dom_sf"/>
</dbReference>
<feature type="compositionally biased region" description="Basic residues" evidence="3">
    <location>
        <begin position="260"/>
        <end position="280"/>
    </location>
</feature>
<dbReference type="Gene3D" id="2.60.120.290">
    <property type="entry name" value="Spermadhesin, CUB domain"/>
    <property type="match status" value="1"/>
</dbReference>
<dbReference type="SUPFAM" id="SSF57424">
    <property type="entry name" value="LDL receptor-like module"/>
    <property type="match status" value="1"/>
</dbReference>
<dbReference type="InterPro" id="IPR000859">
    <property type="entry name" value="CUB_dom"/>
</dbReference>
<reference evidence="6" key="2">
    <citation type="submission" date="2020-11" db="EMBL/GenBank/DDBJ databases">
        <authorList>
            <person name="McCartney M.A."/>
            <person name="Auch B."/>
            <person name="Kono T."/>
            <person name="Mallez S."/>
            <person name="Becker A."/>
            <person name="Gohl D.M."/>
            <person name="Silverstein K.A.T."/>
            <person name="Koren S."/>
            <person name="Bechman K.B."/>
            <person name="Herman A."/>
            <person name="Abrahante J.E."/>
            <person name="Garbe J."/>
        </authorList>
    </citation>
    <scope>NUCLEOTIDE SEQUENCE</scope>
    <source>
        <strain evidence="6">Duluth1</strain>
        <tissue evidence="6">Whole animal</tissue>
    </source>
</reference>
<evidence type="ECO:0000256" key="3">
    <source>
        <dbReference type="SAM" id="MobiDB-lite"/>
    </source>
</evidence>
<dbReference type="InterPro" id="IPR036055">
    <property type="entry name" value="LDL_receptor-like_sf"/>
</dbReference>
<keyword evidence="4" id="KW-0472">Membrane</keyword>
<evidence type="ECO:0000313" key="7">
    <source>
        <dbReference type="Proteomes" id="UP000828390"/>
    </source>
</evidence>
<dbReference type="EMBL" id="JAIWYP010000001">
    <property type="protein sequence ID" value="KAH3889096.1"/>
    <property type="molecule type" value="Genomic_DNA"/>
</dbReference>
<comment type="caution">
    <text evidence="6">The sequence shown here is derived from an EMBL/GenBank/DDBJ whole genome shotgun (WGS) entry which is preliminary data.</text>
</comment>
<gene>
    <name evidence="6" type="ORF">DPMN_013145</name>
</gene>
<comment type="caution">
    <text evidence="2">Lacks conserved residue(s) required for the propagation of feature annotation.</text>
</comment>
<evidence type="ECO:0000256" key="2">
    <source>
        <dbReference type="PROSITE-ProRule" id="PRU00124"/>
    </source>
</evidence>
<accession>A0A9D4S251</accession>
<feature type="region of interest" description="Disordered" evidence="3">
    <location>
        <begin position="257"/>
        <end position="280"/>
    </location>
</feature>
<evidence type="ECO:0000256" key="1">
    <source>
        <dbReference type="ARBA" id="ARBA00023157"/>
    </source>
</evidence>
<organism evidence="6 7">
    <name type="scientific">Dreissena polymorpha</name>
    <name type="common">Zebra mussel</name>
    <name type="synonym">Mytilus polymorpha</name>
    <dbReference type="NCBI Taxonomy" id="45954"/>
    <lineage>
        <taxon>Eukaryota</taxon>
        <taxon>Metazoa</taxon>
        <taxon>Spiralia</taxon>
        <taxon>Lophotrochozoa</taxon>
        <taxon>Mollusca</taxon>
        <taxon>Bivalvia</taxon>
        <taxon>Autobranchia</taxon>
        <taxon>Heteroconchia</taxon>
        <taxon>Euheterodonta</taxon>
        <taxon>Imparidentia</taxon>
        <taxon>Neoheterodontei</taxon>
        <taxon>Myida</taxon>
        <taxon>Dreissenoidea</taxon>
        <taxon>Dreissenidae</taxon>
        <taxon>Dreissena</taxon>
    </lineage>
</organism>
<keyword evidence="4" id="KW-1133">Transmembrane helix</keyword>
<evidence type="ECO:0000313" key="6">
    <source>
        <dbReference type="EMBL" id="KAH3889096.1"/>
    </source>
</evidence>
<name>A0A9D4S251_DREPO</name>
<keyword evidence="4" id="KW-0812">Transmembrane</keyword>
<dbReference type="PROSITE" id="PS50068">
    <property type="entry name" value="LDLRA_2"/>
    <property type="match status" value="1"/>
</dbReference>
<keyword evidence="1 2" id="KW-1015">Disulfide bond</keyword>
<reference evidence="6" key="1">
    <citation type="journal article" date="2019" name="bioRxiv">
        <title>The Genome of the Zebra Mussel, Dreissena polymorpha: A Resource for Invasive Species Research.</title>
        <authorList>
            <person name="McCartney M.A."/>
            <person name="Auch B."/>
            <person name="Kono T."/>
            <person name="Mallez S."/>
            <person name="Zhang Y."/>
            <person name="Obille A."/>
            <person name="Becker A."/>
            <person name="Abrahante J.E."/>
            <person name="Garbe J."/>
            <person name="Badalamenti J.P."/>
            <person name="Herman A."/>
            <person name="Mangelson H."/>
            <person name="Liachko I."/>
            <person name="Sullivan S."/>
            <person name="Sone E.D."/>
            <person name="Koren S."/>
            <person name="Silverstein K.A.T."/>
            <person name="Beckman K.B."/>
            <person name="Gohl D.M."/>
        </authorList>
    </citation>
    <scope>NUCLEOTIDE SEQUENCE</scope>
    <source>
        <strain evidence="6">Duluth1</strain>
        <tissue evidence="6">Whole animal</tissue>
    </source>
</reference>
<feature type="transmembrane region" description="Helical" evidence="4">
    <location>
        <begin position="213"/>
        <end position="237"/>
    </location>
</feature>
<dbReference type="InterPro" id="IPR042333">
    <property type="entry name" value="LRAD2/Mig-13-like"/>
</dbReference>